<dbReference type="RefSeq" id="WP_184492933.1">
    <property type="nucleotide sequence ID" value="NZ_JACIJO010000001.1"/>
</dbReference>
<dbReference type="EMBL" id="JACIJO010000001">
    <property type="protein sequence ID" value="MBB6324991.1"/>
    <property type="molecule type" value="Genomic_DNA"/>
</dbReference>
<name>A0A841MSJ4_9BACT</name>
<accession>A0A841MSJ4</accession>
<protein>
    <submittedName>
        <fullName evidence="1">Uncharacterized protein</fullName>
    </submittedName>
</protein>
<evidence type="ECO:0000313" key="1">
    <source>
        <dbReference type="EMBL" id="MBB6324991.1"/>
    </source>
</evidence>
<dbReference type="Proteomes" id="UP000588604">
    <property type="component" value="Unassembled WGS sequence"/>
</dbReference>
<evidence type="ECO:0000313" key="2">
    <source>
        <dbReference type="Proteomes" id="UP000588604"/>
    </source>
</evidence>
<proteinExistence type="predicted"/>
<dbReference type="AlphaFoldDB" id="A0A841MSJ4"/>
<keyword evidence="2" id="KW-1185">Reference proteome</keyword>
<reference evidence="1 2" key="1">
    <citation type="submission" date="2020-08" db="EMBL/GenBank/DDBJ databases">
        <title>Genomic Encyclopedia of Type Strains, Phase IV (KMG-IV): sequencing the most valuable type-strain genomes for metagenomic binning, comparative biology and taxonomic classification.</title>
        <authorList>
            <person name="Goeker M."/>
        </authorList>
    </citation>
    <scope>NUCLEOTIDE SEQUENCE [LARGE SCALE GENOMIC DNA]</scope>
    <source>
        <strain evidence="1 2">DSM 102044</strain>
    </source>
</reference>
<comment type="caution">
    <text evidence="1">The sequence shown here is derived from an EMBL/GenBank/DDBJ whole genome shotgun (WGS) entry which is preliminary data.</text>
</comment>
<sequence length="209" mass="24371">MDKKTERLIDIIKDAKSKYSEENLVLAIPKFMSKSFTSFCSIREDLLLIKKYLEKLEIEKDVIISSALTYSLISIYGKCFTDASKSKSPKLEPKQIFEENSIFLMIHDYLMDLRHNFIAHRGDTENEVEAAYLLIPKEEGEPQVRYAQKKRMNLNSEKRSEISALVDFLLPIVMEKIQKSGQKTYNAFFDNFTPEQMSFMLINNVKDEK</sequence>
<organism evidence="1 2">
    <name type="scientific">Algoriphagus iocasae</name>
    <dbReference type="NCBI Taxonomy" id="1836499"/>
    <lineage>
        <taxon>Bacteria</taxon>
        <taxon>Pseudomonadati</taxon>
        <taxon>Bacteroidota</taxon>
        <taxon>Cytophagia</taxon>
        <taxon>Cytophagales</taxon>
        <taxon>Cyclobacteriaceae</taxon>
        <taxon>Algoriphagus</taxon>
    </lineage>
</organism>
<gene>
    <name evidence="1" type="ORF">FHS59_000606</name>
</gene>